<keyword evidence="2" id="KW-1185">Reference proteome</keyword>
<dbReference type="STRING" id="365046.Rta_32280"/>
<reference evidence="2" key="1">
    <citation type="submission" date="2006-01" db="EMBL/GenBank/DDBJ databases">
        <title>Genome of the cyst-dividing bacterium Ramlibacter tataouinensis.</title>
        <authorList>
            <person name="Barakat M."/>
            <person name="Ortet P."/>
            <person name="De Luca G."/>
            <person name="Jourlin-Castelli C."/>
            <person name="Ansaldi M."/>
            <person name="Py B."/>
            <person name="Fichant G."/>
            <person name="Coutinho P."/>
            <person name="Voulhoux R."/>
            <person name="Bastien O."/>
            <person name="Roy S."/>
            <person name="Marechal E."/>
            <person name="Henrissat B."/>
            <person name="Quentin Y."/>
            <person name="Noirot P."/>
            <person name="Filloux A."/>
            <person name="Mejean V."/>
            <person name="DuBow M."/>
            <person name="Barras F."/>
            <person name="Heulin T."/>
        </authorList>
    </citation>
    <scope>NUCLEOTIDE SEQUENCE [LARGE SCALE GENOMIC DNA]</scope>
    <source>
        <strain evidence="2">ATCC BAA-407 / DSM 14655 / LMG 21543 / TTB310</strain>
    </source>
</reference>
<dbReference type="OrthoDB" id="7069215at2"/>
<dbReference type="HOGENOM" id="CLU_2144149_0_0_4"/>
<dbReference type="Proteomes" id="UP000008385">
    <property type="component" value="Chromosome"/>
</dbReference>
<accession>F5XY15</accession>
<proteinExistence type="predicted"/>
<dbReference type="KEGG" id="rta:Rta_32280"/>
<dbReference type="EMBL" id="CP000245">
    <property type="protein sequence ID" value="AEG94340.1"/>
    <property type="molecule type" value="Genomic_DNA"/>
</dbReference>
<reference evidence="1 2" key="2">
    <citation type="journal article" date="2011" name="PLoS ONE">
        <title>The Cyst-Dividing Bacterium Ramlibacter tataouinensis TTB310 Genome Reveals a Well-Stocked Toolbox for Adaptation to a Desert Environment.</title>
        <authorList>
            <person name="De Luca G."/>
            <person name="Barakat M."/>
            <person name="Ortet P."/>
            <person name="Fochesato S."/>
            <person name="Jourlin-Castelli C."/>
            <person name="Ansaldi M."/>
            <person name="Py B."/>
            <person name="Fichant G."/>
            <person name="Coutinho P.M."/>
            <person name="Voulhoux R."/>
            <person name="Bastien O."/>
            <person name="Marechal E."/>
            <person name="Henrissat B."/>
            <person name="Quentin Y."/>
            <person name="Noirot P."/>
            <person name="Filloux A."/>
            <person name="Mejean V."/>
            <person name="Dubow M.S."/>
            <person name="Barras F."/>
            <person name="Barbe V."/>
            <person name="Weissenbach J."/>
            <person name="Mihalcescu I."/>
            <person name="Vermeglio A."/>
            <person name="Achouak W."/>
            <person name="Heulin T."/>
        </authorList>
    </citation>
    <scope>NUCLEOTIDE SEQUENCE [LARGE SCALE GENOMIC DNA]</scope>
    <source>
        <strain evidence="2">ATCC BAA-407 / DSM 14655 / LMG 21543 / TTB310</strain>
    </source>
</reference>
<evidence type="ECO:0000313" key="1">
    <source>
        <dbReference type="EMBL" id="AEG94340.1"/>
    </source>
</evidence>
<dbReference type="eggNOG" id="ENOG502ZJTI">
    <property type="taxonomic scope" value="Bacteria"/>
</dbReference>
<sequence>MKSLPQSASELRNTLQAIFPSLPADFASSGESVFADAGPTYHSVMREFAYFFAKDVDRFTDRQLRKFAELVARALAAPGALGNAIDTCFLEHARQLKIDQRLEPFLSAVRKEGGR</sequence>
<dbReference type="AlphaFoldDB" id="F5XY15"/>
<protein>
    <submittedName>
        <fullName evidence="1">Uncharacterized protein</fullName>
    </submittedName>
</protein>
<evidence type="ECO:0000313" key="2">
    <source>
        <dbReference type="Proteomes" id="UP000008385"/>
    </source>
</evidence>
<gene>
    <name evidence="1" type="ordered locus">Rta_32280</name>
</gene>
<dbReference type="RefSeq" id="WP_013902571.1">
    <property type="nucleotide sequence ID" value="NC_015677.1"/>
</dbReference>
<organism evidence="1 2">
    <name type="scientific">Ramlibacter tataouinensis (strain ATCC BAA-407 / DSM 14655 / LMG 21543 / TTB310)</name>
    <dbReference type="NCBI Taxonomy" id="365046"/>
    <lineage>
        <taxon>Bacteria</taxon>
        <taxon>Pseudomonadati</taxon>
        <taxon>Pseudomonadota</taxon>
        <taxon>Betaproteobacteria</taxon>
        <taxon>Burkholderiales</taxon>
        <taxon>Comamonadaceae</taxon>
        <taxon>Ramlibacter</taxon>
    </lineage>
</organism>
<name>F5XY15_RAMTT</name>